<keyword evidence="1" id="KW-0732">Signal</keyword>
<feature type="region of interest" description="Disordered" evidence="2">
    <location>
        <begin position="1"/>
        <end position="44"/>
    </location>
</feature>
<dbReference type="GO" id="GO:0004222">
    <property type="term" value="F:metalloendopeptidase activity"/>
    <property type="evidence" value="ECO:0007669"/>
    <property type="project" value="TreeGrafter"/>
</dbReference>
<protein>
    <submittedName>
        <fullName evidence="4">Peptidase family M23</fullName>
    </submittedName>
</protein>
<dbReference type="EMBL" id="FOMX01000003">
    <property type="protein sequence ID" value="SFD67820.1"/>
    <property type="molecule type" value="Genomic_DNA"/>
</dbReference>
<dbReference type="CDD" id="cd12797">
    <property type="entry name" value="M23_peptidase"/>
    <property type="match status" value="1"/>
</dbReference>
<gene>
    <name evidence="4" type="ORF">SAMN02745121_01100</name>
</gene>
<feature type="compositionally biased region" description="Basic and acidic residues" evidence="2">
    <location>
        <begin position="304"/>
        <end position="323"/>
    </location>
</feature>
<reference evidence="5" key="1">
    <citation type="submission" date="2016-10" db="EMBL/GenBank/DDBJ databases">
        <authorList>
            <person name="Varghese N."/>
            <person name="Submissions S."/>
        </authorList>
    </citation>
    <scope>NUCLEOTIDE SEQUENCE [LARGE SCALE GENOMIC DNA]</scope>
    <source>
        <strain evidence="5">ATCC 25963</strain>
    </source>
</reference>
<sequence length="358" mass="38721">MPTYNPGAPFRLTSRWNPARKHPTSGRVQPHRGDDWGAPEGTPIPAAADGSVVFNGWVGGYGNTIVLEHTIRGQTVHTLYAHMNVASPLAVGTQVTARQTVGTVGMTGGVSSGNHLHFEVMPGGTPGRPNLARGHATVDPHTFDFPEGGGGQPAETGGGPWSYPFEGNENQKATEGTFLGVLGGQEGALARTDDGFYPIGGNSLWHGGIHFDEHSKATLDQEAGVRCIREGEVVAFRVDREYPHVEFPSGARALYSRSFVLVRHRLEIPDGEPDQRPKLVFYSLYMHQLDFKAYQDNAQLTRPEHWSSPDRFRVGDKARDRQEPGVAPAITGELEGICGEDGTCSPVPIPLPRPRPVS</sequence>
<evidence type="ECO:0000256" key="2">
    <source>
        <dbReference type="SAM" id="MobiDB-lite"/>
    </source>
</evidence>
<dbReference type="InterPro" id="IPR011055">
    <property type="entry name" value="Dup_hybrid_motif"/>
</dbReference>
<dbReference type="InterPro" id="IPR016047">
    <property type="entry name" value="M23ase_b-sheet_dom"/>
</dbReference>
<evidence type="ECO:0000259" key="3">
    <source>
        <dbReference type="Pfam" id="PF01551"/>
    </source>
</evidence>
<organism evidence="4 5">
    <name type="scientific">Nannocystis exedens</name>
    <dbReference type="NCBI Taxonomy" id="54"/>
    <lineage>
        <taxon>Bacteria</taxon>
        <taxon>Pseudomonadati</taxon>
        <taxon>Myxococcota</taxon>
        <taxon>Polyangia</taxon>
        <taxon>Nannocystales</taxon>
        <taxon>Nannocystaceae</taxon>
        <taxon>Nannocystis</taxon>
    </lineage>
</organism>
<dbReference type="Pfam" id="PF01551">
    <property type="entry name" value="Peptidase_M23"/>
    <property type="match status" value="1"/>
</dbReference>
<name>A0A1I1UIQ5_9BACT</name>
<evidence type="ECO:0000313" key="5">
    <source>
        <dbReference type="Proteomes" id="UP000199400"/>
    </source>
</evidence>
<dbReference type="OrthoDB" id="9815245at2"/>
<dbReference type="PANTHER" id="PTHR21666:SF289">
    <property type="entry name" value="L-ALA--D-GLU ENDOPEPTIDASE"/>
    <property type="match status" value="1"/>
</dbReference>
<feature type="region of interest" description="Disordered" evidence="2">
    <location>
        <begin position="304"/>
        <end position="327"/>
    </location>
</feature>
<dbReference type="STRING" id="54.SAMN02745121_01100"/>
<dbReference type="SUPFAM" id="SSF51261">
    <property type="entry name" value="Duplicated hybrid motif"/>
    <property type="match status" value="1"/>
</dbReference>
<accession>A0A1I1UIQ5</accession>
<dbReference type="Proteomes" id="UP000199400">
    <property type="component" value="Unassembled WGS sequence"/>
</dbReference>
<dbReference type="PANTHER" id="PTHR21666">
    <property type="entry name" value="PEPTIDASE-RELATED"/>
    <property type="match status" value="1"/>
</dbReference>
<feature type="domain" description="M23ase beta-sheet core" evidence="3">
    <location>
        <begin position="30"/>
        <end position="126"/>
    </location>
</feature>
<dbReference type="Gene3D" id="2.70.70.10">
    <property type="entry name" value="Glucose Permease (Domain IIA)"/>
    <property type="match status" value="1"/>
</dbReference>
<dbReference type="RefSeq" id="WP_096329576.1">
    <property type="nucleotide sequence ID" value="NZ_FOMX01000003.1"/>
</dbReference>
<dbReference type="AlphaFoldDB" id="A0A1I1UIQ5"/>
<evidence type="ECO:0000313" key="4">
    <source>
        <dbReference type="EMBL" id="SFD67820.1"/>
    </source>
</evidence>
<dbReference type="InterPro" id="IPR050570">
    <property type="entry name" value="Cell_wall_metabolism_enzyme"/>
</dbReference>
<proteinExistence type="predicted"/>
<keyword evidence="5" id="KW-1185">Reference proteome</keyword>
<evidence type="ECO:0000256" key="1">
    <source>
        <dbReference type="ARBA" id="ARBA00022729"/>
    </source>
</evidence>